<sequence>MAVELVAGLRVVFTTFTKDVGANVQSATLLFCLVGCKI</sequence>
<organism evidence="1 2">
    <name type="scientific">Bathymodiolus azoricus thioautotrophic gill symbiont</name>
    <dbReference type="NCBI Taxonomy" id="235205"/>
    <lineage>
        <taxon>Bacteria</taxon>
        <taxon>Pseudomonadati</taxon>
        <taxon>Pseudomonadota</taxon>
        <taxon>Gammaproteobacteria</taxon>
        <taxon>sulfur-oxidizing symbionts</taxon>
    </lineage>
</organism>
<protein>
    <submittedName>
        <fullName evidence="1">Uncharacterized protein</fullName>
    </submittedName>
</protein>
<evidence type="ECO:0000313" key="2">
    <source>
        <dbReference type="Proteomes" id="UP000198988"/>
    </source>
</evidence>
<dbReference type="AlphaFoldDB" id="A0A1H6L6W8"/>
<evidence type="ECO:0000313" key="1">
    <source>
        <dbReference type="EMBL" id="SEH80172.1"/>
    </source>
</evidence>
<gene>
    <name evidence="1" type="ORF">BAZSYMA_ACONTIG167568_1</name>
</gene>
<name>A0A1H6L6W8_9GAMM</name>
<reference evidence="2" key="1">
    <citation type="submission" date="2016-06" db="EMBL/GenBank/DDBJ databases">
        <authorList>
            <person name="Petersen J."/>
            <person name="Sayavedra L."/>
        </authorList>
    </citation>
    <scope>NUCLEOTIDE SEQUENCE [LARGE SCALE GENOMIC DNA]</scope>
    <source>
        <strain evidence="2">BazSymA</strain>
    </source>
</reference>
<accession>A0A1H6L6W8</accession>
<dbReference type="Proteomes" id="UP000198988">
    <property type="component" value="Unassembled WGS sequence"/>
</dbReference>
<dbReference type="EMBL" id="CDSC02000220">
    <property type="protein sequence ID" value="SEH80172.1"/>
    <property type="molecule type" value="Genomic_DNA"/>
</dbReference>
<proteinExistence type="predicted"/>